<evidence type="ECO:0000313" key="4">
    <source>
        <dbReference type="Proteomes" id="UP000030641"/>
    </source>
</evidence>
<feature type="signal peptide" evidence="2">
    <location>
        <begin position="1"/>
        <end position="21"/>
    </location>
</feature>
<accession>A0A074YQY9</accession>
<sequence>MQRFIGPALATFCGVATAVAALQPEFQKQAAEREGVDVEQFQQQHNGAIPPTSRDPEIPAIDNNKSIGVEVKERLQEAKDEAMSEIQHARAHAKNEIQQAKTEVAPQTAWWGLGLFGASQGGAESPKEDGKTN</sequence>
<dbReference type="InParanoid" id="A0A074YQY9"/>
<protein>
    <recommendedName>
        <fullName evidence="5">SMP domain-containing protein</fullName>
    </recommendedName>
</protein>
<gene>
    <name evidence="3" type="ORF">AUEXF2481DRAFT_4010</name>
</gene>
<evidence type="ECO:0000256" key="2">
    <source>
        <dbReference type="SAM" id="SignalP"/>
    </source>
</evidence>
<feature type="region of interest" description="Disordered" evidence="1">
    <location>
        <begin position="78"/>
        <end position="101"/>
    </location>
</feature>
<dbReference type="RefSeq" id="XP_013344820.1">
    <property type="nucleotide sequence ID" value="XM_013489366.1"/>
</dbReference>
<dbReference type="Proteomes" id="UP000030641">
    <property type="component" value="Unassembled WGS sequence"/>
</dbReference>
<keyword evidence="4" id="KW-1185">Reference proteome</keyword>
<feature type="region of interest" description="Disordered" evidence="1">
    <location>
        <begin position="29"/>
        <end position="65"/>
    </location>
</feature>
<evidence type="ECO:0000256" key="1">
    <source>
        <dbReference type="SAM" id="MobiDB-lite"/>
    </source>
</evidence>
<dbReference type="AlphaFoldDB" id="A0A074YQY9"/>
<dbReference type="HOGENOM" id="CLU_1970103_0_0_1"/>
<dbReference type="EMBL" id="KL584756">
    <property type="protein sequence ID" value="KEQ96527.1"/>
    <property type="molecule type" value="Genomic_DNA"/>
</dbReference>
<dbReference type="OrthoDB" id="3842140at2759"/>
<feature type="chain" id="PRO_5001703451" description="SMP domain-containing protein" evidence="2">
    <location>
        <begin position="22"/>
        <end position="133"/>
    </location>
</feature>
<dbReference type="GeneID" id="25366505"/>
<name>A0A074YQY9_AURSE</name>
<reference evidence="3 4" key="1">
    <citation type="journal article" date="2014" name="BMC Genomics">
        <title>Genome sequencing of four Aureobasidium pullulans varieties: biotechnological potential, stress tolerance, and description of new species.</title>
        <authorList>
            <person name="Gostin Ar C."/>
            <person name="Ohm R.A."/>
            <person name="Kogej T."/>
            <person name="Sonjak S."/>
            <person name="Turk M."/>
            <person name="Zajc J."/>
            <person name="Zalar P."/>
            <person name="Grube M."/>
            <person name="Sun H."/>
            <person name="Han J."/>
            <person name="Sharma A."/>
            <person name="Chiniquy J."/>
            <person name="Ngan C.Y."/>
            <person name="Lipzen A."/>
            <person name="Barry K."/>
            <person name="Grigoriev I.V."/>
            <person name="Gunde-Cimerman N."/>
        </authorList>
    </citation>
    <scope>NUCLEOTIDE SEQUENCE [LARGE SCALE GENOMIC DNA]</scope>
    <source>
        <strain evidence="3 4">EXF-2481</strain>
    </source>
</reference>
<dbReference type="Gene3D" id="1.20.5.2950">
    <property type="match status" value="1"/>
</dbReference>
<evidence type="ECO:0008006" key="5">
    <source>
        <dbReference type="Google" id="ProtNLM"/>
    </source>
</evidence>
<proteinExistence type="predicted"/>
<keyword evidence="2" id="KW-0732">Signal</keyword>
<organism evidence="3 4">
    <name type="scientific">Aureobasidium subglaciale (strain EXF-2481)</name>
    <name type="common">Aureobasidium pullulans var. subglaciale</name>
    <dbReference type="NCBI Taxonomy" id="1043005"/>
    <lineage>
        <taxon>Eukaryota</taxon>
        <taxon>Fungi</taxon>
        <taxon>Dikarya</taxon>
        <taxon>Ascomycota</taxon>
        <taxon>Pezizomycotina</taxon>
        <taxon>Dothideomycetes</taxon>
        <taxon>Dothideomycetidae</taxon>
        <taxon>Dothideales</taxon>
        <taxon>Saccotheciaceae</taxon>
        <taxon>Aureobasidium</taxon>
    </lineage>
</organism>
<evidence type="ECO:0000313" key="3">
    <source>
        <dbReference type="EMBL" id="KEQ96527.1"/>
    </source>
</evidence>